<feature type="region of interest" description="Disordered" evidence="1">
    <location>
        <begin position="188"/>
        <end position="224"/>
    </location>
</feature>
<sequence length="224" mass="24254">MNSSTRRSLRPYIAPAYRLNFHSDDNSGAPAESLCAQLSSFLLFHGYARASKRNKAKCVAEAADDTSLKFNAVRCGGVCLGLRSLLRLLNRRFDETTSSQEAQQRVLLVLLDAEFMKPTALRHVFALLALGSNSPPFFLLPGLSAALSAPLNLPRLSAIAICSNGPPELTLLAAQIQQCLRPIEMTRPQMNVSPMGGTSNSSFGTPKLVGPAGKKTKRKANRKK</sequence>
<feature type="compositionally biased region" description="Polar residues" evidence="1">
    <location>
        <begin position="188"/>
        <end position="204"/>
    </location>
</feature>
<dbReference type="Proteomes" id="UP000887572">
    <property type="component" value="Unplaced"/>
</dbReference>
<protein>
    <submittedName>
        <fullName evidence="3">Uncharacterized protein</fullName>
    </submittedName>
</protein>
<name>A0A914HJD5_GLORO</name>
<evidence type="ECO:0000256" key="1">
    <source>
        <dbReference type="SAM" id="MobiDB-lite"/>
    </source>
</evidence>
<dbReference type="AlphaFoldDB" id="A0A914HJD5"/>
<reference evidence="3" key="1">
    <citation type="submission" date="2022-11" db="UniProtKB">
        <authorList>
            <consortium name="WormBaseParasite"/>
        </authorList>
    </citation>
    <scope>IDENTIFICATION</scope>
</reference>
<proteinExistence type="predicted"/>
<evidence type="ECO:0000313" key="2">
    <source>
        <dbReference type="Proteomes" id="UP000887572"/>
    </source>
</evidence>
<accession>A0A914HJD5</accession>
<organism evidence="2 3">
    <name type="scientific">Globodera rostochiensis</name>
    <name type="common">Golden nematode worm</name>
    <name type="synonym">Heterodera rostochiensis</name>
    <dbReference type="NCBI Taxonomy" id="31243"/>
    <lineage>
        <taxon>Eukaryota</taxon>
        <taxon>Metazoa</taxon>
        <taxon>Ecdysozoa</taxon>
        <taxon>Nematoda</taxon>
        <taxon>Chromadorea</taxon>
        <taxon>Rhabditida</taxon>
        <taxon>Tylenchina</taxon>
        <taxon>Tylenchomorpha</taxon>
        <taxon>Tylenchoidea</taxon>
        <taxon>Heteroderidae</taxon>
        <taxon>Heteroderinae</taxon>
        <taxon>Globodera</taxon>
    </lineage>
</organism>
<keyword evidence="2" id="KW-1185">Reference proteome</keyword>
<feature type="compositionally biased region" description="Basic residues" evidence="1">
    <location>
        <begin position="214"/>
        <end position="224"/>
    </location>
</feature>
<dbReference type="WBParaSite" id="Gr19_v10_g17173.t1">
    <property type="protein sequence ID" value="Gr19_v10_g17173.t1"/>
    <property type="gene ID" value="Gr19_v10_g17173"/>
</dbReference>
<evidence type="ECO:0000313" key="3">
    <source>
        <dbReference type="WBParaSite" id="Gr19_v10_g17173.t1"/>
    </source>
</evidence>